<gene>
    <name evidence="1" type="ORF">PGLA1383_LOCUS22985</name>
</gene>
<feature type="non-terminal residue" evidence="1">
    <location>
        <position position="1"/>
    </location>
</feature>
<protein>
    <submittedName>
        <fullName evidence="1">Uncharacterized protein</fullName>
    </submittedName>
</protein>
<proteinExistence type="predicted"/>
<sequence length="109" mass="11745">DSGSQRSGGAGSWRDALYQLHRRLSEASVISDPQKARIGPAVFISALRACDRAREWSWALHVLSLMRKRGFKESVVHLGAAAGACGKASEWMRALGILAECPQLGVSPD</sequence>
<feature type="non-terminal residue" evidence="1">
    <location>
        <position position="109"/>
    </location>
</feature>
<dbReference type="OrthoDB" id="185373at2759"/>
<evidence type="ECO:0000313" key="2">
    <source>
        <dbReference type="Proteomes" id="UP000654075"/>
    </source>
</evidence>
<organism evidence="1 2">
    <name type="scientific">Polarella glacialis</name>
    <name type="common">Dinoflagellate</name>
    <dbReference type="NCBI Taxonomy" id="89957"/>
    <lineage>
        <taxon>Eukaryota</taxon>
        <taxon>Sar</taxon>
        <taxon>Alveolata</taxon>
        <taxon>Dinophyceae</taxon>
        <taxon>Suessiales</taxon>
        <taxon>Suessiaceae</taxon>
        <taxon>Polarella</taxon>
    </lineage>
</organism>
<reference evidence="1" key="1">
    <citation type="submission" date="2021-02" db="EMBL/GenBank/DDBJ databases">
        <authorList>
            <person name="Dougan E. K."/>
            <person name="Rhodes N."/>
            <person name="Thang M."/>
            <person name="Chan C."/>
        </authorList>
    </citation>
    <scope>NUCLEOTIDE SEQUENCE</scope>
</reference>
<comment type="caution">
    <text evidence="1">The sequence shown here is derived from an EMBL/GenBank/DDBJ whole genome shotgun (WGS) entry which is preliminary data.</text>
</comment>
<dbReference type="EMBL" id="CAJNNV010017007">
    <property type="protein sequence ID" value="CAE8604841.1"/>
    <property type="molecule type" value="Genomic_DNA"/>
</dbReference>
<accession>A0A813F0K8</accession>
<dbReference type="InterPro" id="IPR011990">
    <property type="entry name" value="TPR-like_helical_dom_sf"/>
</dbReference>
<dbReference type="AlphaFoldDB" id="A0A813F0K8"/>
<dbReference type="Gene3D" id="1.25.40.10">
    <property type="entry name" value="Tetratricopeptide repeat domain"/>
    <property type="match status" value="1"/>
</dbReference>
<dbReference type="Proteomes" id="UP000654075">
    <property type="component" value="Unassembled WGS sequence"/>
</dbReference>
<keyword evidence="2" id="KW-1185">Reference proteome</keyword>
<evidence type="ECO:0000313" key="1">
    <source>
        <dbReference type="EMBL" id="CAE8604841.1"/>
    </source>
</evidence>
<name>A0A813F0K8_POLGL</name>